<dbReference type="InterPro" id="IPR014198">
    <property type="entry name" value="Spore_III_AB"/>
</dbReference>
<dbReference type="PIRSF" id="PIRSF021435">
    <property type="entry name" value="SpoIIIAB"/>
    <property type="match status" value="1"/>
</dbReference>
<dbReference type="Proteomes" id="UP001446032">
    <property type="component" value="Unassembled WGS sequence"/>
</dbReference>
<organism evidence="1 2">
    <name type="scientific">Blautia intestinihominis</name>
    <dbReference type="NCBI Taxonomy" id="3133152"/>
    <lineage>
        <taxon>Bacteria</taxon>
        <taxon>Bacillati</taxon>
        <taxon>Bacillota</taxon>
        <taxon>Clostridia</taxon>
        <taxon>Lachnospirales</taxon>
        <taxon>Lachnospiraceae</taxon>
        <taxon>Blautia</taxon>
    </lineage>
</organism>
<evidence type="ECO:0000313" key="1">
    <source>
        <dbReference type="EMBL" id="MEQ2356816.1"/>
    </source>
</evidence>
<keyword evidence="2" id="KW-1185">Reference proteome</keyword>
<reference evidence="1 2" key="1">
    <citation type="submission" date="2024-03" db="EMBL/GenBank/DDBJ databases">
        <title>Human intestinal bacterial collection.</title>
        <authorList>
            <person name="Pauvert C."/>
            <person name="Hitch T.C.A."/>
            <person name="Clavel T."/>
        </authorList>
    </citation>
    <scope>NUCLEOTIDE SEQUENCE [LARGE SCALE GENOMIC DNA]</scope>
    <source>
        <strain evidence="1 2">CLA-AA-H95</strain>
    </source>
</reference>
<dbReference type="EMBL" id="JBBMEI010000001">
    <property type="protein sequence ID" value="MEQ2356816.1"/>
    <property type="molecule type" value="Genomic_DNA"/>
</dbReference>
<evidence type="ECO:0000313" key="2">
    <source>
        <dbReference type="Proteomes" id="UP001446032"/>
    </source>
</evidence>
<name>A0ABV1AGE1_9FIRM</name>
<comment type="caution">
    <text evidence="1">The sequence shown here is derived from an EMBL/GenBank/DDBJ whole genome shotgun (WGS) entry which is preliminary data.</text>
</comment>
<proteinExistence type="predicted"/>
<accession>A0ABV1AGE1</accession>
<dbReference type="Pfam" id="PF09548">
    <property type="entry name" value="Spore_III_AB"/>
    <property type="match status" value="1"/>
</dbReference>
<sequence>MLKMAASLLLILGGAGIGYARSREITEREKNLEILLQILFFLKGEIRCGNSSLPDAFREIAAKISGFFGTILRDAAQEMEDTGGKNLEEIMEFCIQRNFYQGNPGGSQRKEEMEILRTLGRRLGYLDREMQIKQIELLETDVEEQRRQLREKMPEQKKICQSLGIMGGILLAVLFW</sequence>
<protein>
    <submittedName>
        <fullName evidence="1">Stage III sporulation protein AB</fullName>
    </submittedName>
</protein>
<dbReference type="RefSeq" id="WP_118251946.1">
    <property type="nucleotide sequence ID" value="NZ_JBBMEI010000001.1"/>
</dbReference>
<gene>
    <name evidence="1" type="ORF">WMO75_00425</name>
</gene>